<organism evidence="1">
    <name type="scientific">Lepeophtheirus salmonis</name>
    <name type="common">Salmon louse</name>
    <name type="synonym">Caligus salmonis</name>
    <dbReference type="NCBI Taxonomy" id="72036"/>
    <lineage>
        <taxon>Eukaryota</taxon>
        <taxon>Metazoa</taxon>
        <taxon>Ecdysozoa</taxon>
        <taxon>Arthropoda</taxon>
        <taxon>Crustacea</taxon>
        <taxon>Multicrustacea</taxon>
        <taxon>Hexanauplia</taxon>
        <taxon>Copepoda</taxon>
        <taxon>Siphonostomatoida</taxon>
        <taxon>Caligidae</taxon>
        <taxon>Lepeophtheirus</taxon>
    </lineage>
</organism>
<evidence type="ECO:0000313" key="1">
    <source>
        <dbReference type="EMBL" id="CDW40743.1"/>
    </source>
</evidence>
<dbReference type="EMBL" id="HACA01023382">
    <property type="protein sequence ID" value="CDW40743.1"/>
    <property type="molecule type" value="Transcribed_RNA"/>
</dbReference>
<proteinExistence type="predicted"/>
<dbReference type="AlphaFoldDB" id="A0A0K2UR61"/>
<protein>
    <submittedName>
        <fullName evidence="1">Uncharacterized protein</fullName>
    </submittedName>
</protein>
<reference evidence="1" key="1">
    <citation type="submission" date="2014-05" db="EMBL/GenBank/DDBJ databases">
        <authorList>
            <person name="Chronopoulou M."/>
        </authorList>
    </citation>
    <scope>NUCLEOTIDE SEQUENCE</scope>
    <source>
        <tissue evidence="1">Whole organism</tissue>
    </source>
</reference>
<sequence>KLSYLHNLQWGYFYKWHHYHHPPLVNDSSSGREEFTRVFLHKFF</sequence>
<name>A0A0K2UR61_LEPSM</name>
<feature type="non-terminal residue" evidence="1">
    <location>
        <position position="1"/>
    </location>
</feature>
<accession>A0A0K2UR61</accession>